<proteinExistence type="inferred from homology"/>
<dbReference type="InterPro" id="IPR046431">
    <property type="entry name" value="FAF_dom"/>
</dbReference>
<organism evidence="4 5">
    <name type="scientific">Cannabis sativa</name>
    <name type="common">Hemp</name>
    <name type="synonym">Marijuana</name>
    <dbReference type="NCBI Taxonomy" id="3483"/>
    <lineage>
        <taxon>Eukaryota</taxon>
        <taxon>Viridiplantae</taxon>
        <taxon>Streptophyta</taxon>
        <taxon>Embryophyta</taxon>
        <taxon>Tracheophyta</taxon>
        <taxon>Spermatophyta</taxon>
        <taxon>Magnoliopsida</taxon>
        <taxon>eudicotyledons</taxon>
        <taxon>Gunneridae</taxon>
        <taxon>Pentapetalae</taxon>
        <taxon>rosids</taxon>
        <taxon>fabids</taxon>
        <taxon>Rosales</taxon>
        <taxon>Cannabaceae</taxon>
        <taxon>Cannabis</taxon>
    </lineage>
</organism>
<dbReference type="PANTHER" id="PTHR33155">
    <property type="entry name" value="FANTASTIC FOUR-LIKE PROTEIN (DUF3049)"/>
    <property type="match status" value="1"/>
</dbReference>
<dbReference type="PANTHER" id="PTHR33155:SF4">
    <property type="entry name" value="PROTEIN FANTASTIC FOUR 3"/>
    <property type="match status" value="1"/>
</dbReference>
<feature type="compositionally biased region" description="Basic and acidic residues" evidence="2">
    <location>
        <begin position="149"/>
        <end position="158"/>
    </location>
</feature>
<feature type="compositionally biased region" description="Basic residues" evidence="2">
    <location>
        <begin position="159"/>
        <end position="168"/>
    </location>
</feature>
<name>A0A7J6F359_CANSA</name>
<gene>
    <name evidence="4" type="ORF">F8388_001796</name>
</gene>
<evidence type="ECO:0000313" key="5">
    <source>
        <dbReference type="Proteomes" id="UP000525078"/>
    </source>
</evidence>
<feature type="compositionally biased region" description="Acidic residues" evidence="2">
    <location>
        <begin position="249"/>
        <end position="273"/>
    </location>
</feature>
<feature type="compositionally biased region" description="Polar residues" evidence="2">
    <location>
        <begin position="129"/>
        <end position="148"/>
    </location>
</feature>
<feature type="compositionally biased region" description="Basic and acidic residues" evidence="2">
    <location>
        <begin position="295"/>
        <end position="306"/>
    </location>
</feature>
<feature type="domain" description="FAF" evidence="3">
    <location>
        <begin position="176"/>
        <end position="228"/>
    </location>
</feature>
<feature type="compositionally biased region" description="Basic and acidic residues" evidence="2">
    <location>
        <begin position="239"/>
        <end position="248"/>
    </location>
</feature>
<comment type="similarity">
    <text evidence="1">Belongs to the fantastic four family.</text>
</comment>
<comment type="caution">
    <text evidence="4">The sequence shown here is derived from an EMBL/GenBank/DDBJ whole genome shotgun (WGS) entry which is preliminary data.</text>
</comment>
<evidence type="ECO:0000313" key="4">
    <source>
        <dbReference type="EMBL" id="KAF4365048.1"/>
    </source>
</evidence>
<evidence type="ECO:0000256" key="2">
    <source>
        <dbReference type="SAM" id="MobiDB-lite"/>
    </source>
</evidence>
<accession>A0A7J6F359</accession>
<sequence length="344" mass="38864">MTTIVCQGLQSCLDSPQLVESRTLRLRLSSSSITPHLTAQPQSFDLSTLKSIFPDAKTNEPAEKCQLPNQPHESQTSKNTEMGGWCFLQSLQNSQSSKLEKEKTYVHPMVKSSSSCLSEKSLKLCTENLGNETGTDMSESGILSNTSETESKSEDFSSRRRLSARKFRSSASPSRNFPPPLTTMSGAESLQIKPHREEGRLIIKAVKSPPRISCFHAERSHGRLRLCFMENYTPTFDSGERVTNHESEICENDNIDADDDDDDDEEEEEEEELVERKIEEEKEAEEGCSSEDMDEKNIKMEGKMGMENYERKNNLRRCKEGGGGEHEKNKALMLNWEPFWVATS</sequence>
<dbReference type="Proteomes" id="UP000525078">
    <property type="component" value="Unassembled WGS sequence"/>
</dbReference>
<dbReference type="Pfam" id="PF11250">
    <property type="entry name" value="FAF"/>
    <property type="match status" value="1"/>
</dbReference>
<dbReference type="EMBL" id="JAATIP010000162">
    <property type="protein sequence ID" value="KAF4365048.1"/>
    <property type="molecule type" value="Genomic_DNA"/>
</dbReference>
<feature type="compositionally biased region" description="Acidic residues" evidence="2">
    <location>
        <begin position="281"/>
        <end position="294"/>
    </location>
</feature>
<dbReference type="AlphaFoldDB" id="A0A7J6F359"/>
<dbReference type="InterPro" id="IPR021410">
    <property type="entry name" value="FAF"/>
</dbReference>
<reference evidence="4 5" key="1">
    <citation type="journal article" date="2020" name="bioRxiv">
        <title>Sequence and annotation of 42 cannabis genomes reveals extensive copy number variation in cannabinoid synthesis and pathogen resistance genes.</title>
        <authorList>
            <person name="Mckernan K.J."/>
            <person name="Helbert Y."/>
            <person name="Kane L.T."/>
            <person name="Ebling H."/>
            <person name="Zhang L."/>
            <person name="Liu B."/>
            <person name="Eaton Z."/>
            <person name="Mclaughlin S."/>
            <person name="Kingan S."/>
            <person name="Baybayan P."/>
            <person name="Concepcion G."/>
            <person name="Jordan M."/>
            <person name="Riva A."/>
            <person name="Barbazuk W."/>
            <person name="Harkins T."/>
        </authorList>
    </citation>
    <scope>NUCLEOTIDE SEQUENCE [LARGE SCALE GENOMIC DNA]</scope>
    <source>
        <strain evidence="5">cv. Jamaican Lion 4</strain>
        <tissue evidence="4">Leaf</tissue>
    </source>
</reference>
<evidence type="ECO:0000259" key="3">
    <source>
        <dbReference type="Pfam" id="PF11250"/>
    </source>
</evidence>
<feature type="region of interest" description="Disordered" evidence="2">
    <location>
        <begin position="129"/>
        <end position="186"/>
    </location>
</feature>
<evidence type="ECO:0000256" key="1">
    <source>
        <dbReference type="ARBA" id="ARBA00008690"/>
    </source>
</evidence>
<feature type="region of interest" description="Disordered" evidence="2">
    <location>
        <begin position="239"/>
        <end position="306"/>
    </location>
</feature>
<protein>
    <recommendedName>
        <fullName evidence="3">FAF domain-containing protein</fullName>
    </recommendedName>
</protein>